<feature type="transmembrane region" description="Helical" evidence="2">
    <location>
        <begin position="72"/>
        <end position="91"/>
    </location>
</feature>
<feature type="transmembrane region" description="Helical" evidence="2">
    <location>
        <begin position="147"/>
        <end position="165"/>
    </location>
</feature>
<dbReference type="Proteomes" id="UP000077266">
    <property type="component" value="Unassembled WGS sequence"/>
</dbReference>
<evidence type="ECO:0000313" key="5">
    <source>
        <dbReference type="Proteomes" id="UP000077266"/>
    </source>
</evidence>
<dbReference type="Pfam" id="PF20153">
    <property type="entry name" value="DUF6535"/>
    <property type="match status" value="1"/>
</dbReference>
<keyword evidence="2" id="KW-0472">Membrane</keyword>
<evidence type="ECO:0000256" key="1">
    <source>
        <dbReference type="SAM" id="MobiDB-lite"/>
    </source>
</evidence>
<sequence length="212" mass="24181">MDYTGSAPPRRSEPPGYTASYPPEELKTEFQRKYPPDPFGEEMAASARVWKVFKDEATKHDKTLLDGWNKTLDILLIFAGLFSAVATAFVVESYKLLQPDYEEYIATTLFAALSSRNVSGVPQDSTIDLRNPADFAPKRSSRWLNGMWFTSLVLSLLVAFLCILLKQWLEEYNGRISAPFPSVRQWARRRTLYFDGLTNWAVPPVFPFFFGT</sequence>
<evidence type="ECO:0000259" key="3">
    <source>
        <dbReference type="Pfam" id="PF20153"/>
    </source>
</evidence>
<dbReference type="OrthoDB" id="3235960at2759"/>
<protein>
    <recommendedName>
        <fullName evidence="3">DUF6535 domain-containing protein</fullName>
    </recommendedName>
</protein>
<gene>
    <name evidence="4" type="ORF">EXIGLDRAFT_747026</name>
</gene>
<dbReference type="EMBL" id="KV425929">
    <property type="protein sequence ID" value="KZV97514.1"/>
    <property type="molecule type" value="Genomic_DNA"/>
</dbReference>
<organism evidence="4 5">
    <name type="scientific">Exidia glandulosa HHB12029</name>
    <dbReference type="NCBI Taxonomy" id="1314781"/>
    <lineage>
        <taxon>Eukaryota</taxon>
        <taxon>Fungi</taxon>
        <taxon>Dikarya</taxon>
        <taxon>Basidiomycota</taxon>
        <taxon>Agaricomycotina</taxon>
        <taxon>Agaricomycetes</taxon>
        <taxon>Auriculariales</taxon>
        <taxon>Exidiaceae</taxon>
        <taxon>Exidia</taxon>
    </lineage>
</organism>
<keyword evidence="2" id="KW-1133">Transmembrane helix</keyword>
<proteinExistence type="predicted"/>
<dbReference type="AlphaFoldDB" id="A0A165L8M9"/>
<evidence type="ECO:0000256" key="2">
    <source>
        <dbReference type="SAM" id="Phobius"/>
    </source>
</evidence>
<dbReference type="InParanoid" id="A0A165L8M9"/>
<dbReference type="InterPro" id="IPR045338">
    <property type="entry name" value="DUF6535"/>
</dbReference>
<name>A0A165L8M9_EXIGL</name>
<dbReference type="STRING" id="1314781.A0A165L8M9"/>
<keyword evidence="5" id="KW-1185">Reference proteome</keyword>
<feature type="domain" description="DUF6535" evidence="3">
    <location>
        <begin position="50"/>
        <end position="206"/>
    </location>
</feature>
<evidence type="ECO:0000313" key="4">
    <source>
        <dbReference type="EMBL" id="KZV97514.1"/>
    </source>
</evidence>
<reference evidence="4 5" key="1">
    <citation type="journal article" date="2016" name="Mol. Biol. Evol.">
        <title>Comparative Genomics of Early-Diverging Mushroom-Forming Fungi Provides Insights into the Origins of Lignocellulose Decay Capabilities.</title>
        <authorList>
            <person name="Nagy L.G."/>
            <person name="Riley R."/>
            <person name="Tritt A."/>
            <person name="Adam C."/>
            <person name="Daum C."/>
            <person name="Floudas D."/>
            <person name="Sun H."/>
            <person name="Yadav J.S."/>
            <person name="Pangilinan J."/>
            <person name="Larsson K.H."/>
            <person name="Matsuura K."/>
            <person name="Barry K."/>
            <person name="Labutti K."/>
            <person name="Kuo R."/>
            <person name="Ohm R.A."/>
            <person name="Bhattacharya S.S."/>
            <person name="Shirouzu T."/>
            <person name="Yoshinaga Y."/>
            <person name="Martin F.M."/>
            <person name="Grigoriev I.V."/>
            <person name="Hibbett D.S."/>
        </authorList>
    </citation>
    <scope>NUCLEOTIDE SEQUENCE [LARGE SCALE GENOMIC DNA]</scope>
    <source>
        <strain evidence="4 5">HHB12029</strain>
    </source>
</reference>
<keyword evidence="2" id="KW-0812">Transmembrane</keyword>
<accession>A0A165L8M9</accession>
<feature type="region of interest" description="Disordered" evidence="1">
    <location>
        <begin position="1"/>
        <end position="26"/>
    </location>
</feature>